<feature type="region of interest" description="Disordered" evidence="2">
    <location>
        <begin position="198"/>
        <end position="257"/>
    </location>
</feature>
<sequence>MSSPEPMMRWKGKFIKKKKYDQLMTLINVNKRRAEERAEVKVEEKKNQEIKELEDFENDDERIVSLKILGRQLWCTSCKEALTLENIESERRRGFGSSLLIKCHKCLLNNEIVTGRQSRKNLFDRNYLAVKGAVESGIKWSQLYKFCSIMKLPCPERTTFKKYEKTIVTDRINTEVNPLEVEHKLLLAQLAQSQSQIAVESSDNPAKKVVLGNENTPEEDDEEDEEEEVTVYRKTNAQNETEKIQENDKIFDKENNN</sequence>
<proteinExistence type="predicted"/>
<gene>
    <name evidence="4" type="ORF">HCN44_005564</name>
</gene>
<protein>
    <recommendedName>
        <fullName evidence="3">Mutator-like transposase domain-containing protein</fullName>
    </recommendedName>
</protein>
<feature type="compositionally biased region" description="Basic and acidic residues" evidence="2">
    <location>
        <begin position="240"/>
        <end position="257"/>
    </location>
</feature>
<dbReference type="AlphaFoldDB" id="A0A834Y3W0"/>
<dbReference type="InterPro" id="IPR049012">
    <property type="entry name" value="Mutator_transp_dom"/>
</dbReference>
<evidence type="ECO:0000313" key="5">
    <source>
        <dbReference type="Proteomes" id="UP000639338"/>
    </source>
</evidence>
<name>A0A834Y3W0_APHGI</name>
<accession>A0A834Y3W0</accession>
<evidence type="ECO:0000256" key="1">
    <source>
        <dbReference type="SAM" id="Coils"/>
    </source>
</evidence>
<dbReference type="Proteomes" id="UP000639338">
    <property type="component" value="Unassembled WGS sequence"/>
</dbReference>
<dbReference type="Pfam" id="PF20700">
    <property type="entry name" value="Mutator"/>
    <property type="match status" value="1"/>
</dbReference>
<keyword evidence="1" id="KW-0175">Coiled coil</keyword>
<feature type="domain" description="Mutator-like transposase" evidence="3">
    <location>
        <begin position="62"/>
        <end position="168"/>
    </location>
</feature>
<dbReference type="OrthoDB" id="7698403at2759"/>
<keyword evidence="5" id="KW-1185">Reference proteome</keyword>
<evidence type="ECO:0000256" key="2">
    <source>
        <dbReference type="SAM" id="MobiDB-lite"/>
    </source>
</evidence>
<evidence type="ECO:0000313" key="4">
    <source>
        <dbReference type="EMBL" id="KAF7997287.1"/>
    </source>
</evidence>
<comment type="caution">
    <text evidence="4">The sequence shown here is derived from an EMBL/GenBank/DDBJ whole genome shotgun (WGS) entry which is preliminary data.</text>
</comment>
<dbReference type="EMBL" id="JACMRX010000001">
    <property type="protein sequence ID" value="KAF7997287.1"/>
    <property type="molecule type" value="Genomic_DNA"/>
</dbReference>
<feature type="coiled-coil region" evidence="1">
    <location>
        <begin position="26"/>
        <end position="59"/>
    </location>
</feature>
<evidence type="ECO:0000259" key="3">
    <source>
        <dbReference type="Pfam" id="PF20700"/>
    </source>
</evidence>
<organism evidence="4 5">
    <name type="scientific">Aphidius gifuensis</name>
    <name type="common">Parasitoid wasp</name>
    <dbReference type="NCBI Taxonomy" id="684658"/>
    <lineage>
        <taxon>Eukaryota</taxon>
        <taxon>Metazoa</taxon>
        <taxon>Ecdysozoa</taxon>
        <taxon>Arthropoda</taxon>
        <taxon>Hexapoda</taxon>
        <taxon>Insecta</taxon>
        <taxon>Pterygota</taxon>
        <taxon>Neoptera</taxon>
        <taxon>Endopterygota</taxon>
        <taxon>Hymenoptera</taxon>
        <taxon>Apocrita</taxon>
        <taxon>Ichneumonoidea</taxon>
        <taxon>Braconidae</taxon>
        <taxon>Aphidiinae</taxon>
        <taxon>Aphidius</taxon>
    </lineage>
</organism>
<reference evidence="4 5" key="1">
    <citation type="submission" date="2020-08" db="EMBL/GenBank/DDBJ databases">
        <title>Aphidius gifuensis genome sequencing and assembly.</title>
        <authorList>
            <person name="Du Z."/>
        </authorList>
    </citation>
    <scope>NUCLEOTIDE SEQUENCE [LARGE SCALE GENOMIC DNA]</scope>
    <source>
        <strain evidence="4">YNYX2018</strain>
        <tissue evidence="4">Adults</tissue>
    </source>
</reference>
<feature type="compositionally biased region" description="Acidic residues" evidence="2">
    <location>
        <begin position="216"/>
        <end position="229"/>
    </location>
</feature>